<reference evidence="1 2" key="1">
    <citation type="journal article" date="2024" name="J Genomics">
        <title>Draft genome sequencing and assembly of Favolaschia claudopus CIRM-BRFM 2984 isolated from oak limbs.</title>
        <authorList>
            <person name="Navarro D."/>
            <person name="Drula E."/>
            <person name="Chaduli D."/>
            <person name="Cazenave R."/>
            <person name="Ahrendt S."/>
            <person name="Wang J."/>
            <person name="Lipzen A."/>
            <person name="Daum C."/>
            <person name="Barry K."/>
            <person name="Grigoriev I.V."/>
            <person name="Favel A."/>
            <person name="Rosso M.N."/>
            <person name="Martin F."/>
        </authorList>
    </citation>
    <scope>NUCLEOTIDE SEQUENCE [LARGE SCALE GENOMIC DNA]</scope>
    <source>
        <strain evidence="1 2">CIRM-BRFM 2984</strain>
    </source>
</reference>
<comment type="caution">
    <text evidence="1">The sequence shown here is derived from an EMBL/GenBank/DDBJ whole genome shotgun (WGS) entry which is preliminary data.</text>
</comment>
<dbReference type="AlphaFoldDB" id="A0AAW0D2Y9"/>
<keyword evidence="2" id="KW-1185">Reference proteome</keyword>
<accession>A0AAW0D2Y9</accession>
<evidence type="ECO:0000313" key="2">
    <source>
        <dbReference type="Proteomes" id="UP001362999"/>
    </source>
</evidence>
<name>A0AAW0D2Y9_9AGAR</name>
<sequence length="224" mass="25517">MTTLESASDVFYALGIHRAPAFASVPEFERLMESIVDDCVNLLPVVQENCLKTPENIGKVLASPELRKKFQKGKDFGNQSSFFAYSKVRKIDCPAPDNGLQMVFVYDPPLELETSPNHIREFDDFMRGFMLLPTIQKHFARLEMWQSTDILDQDVRDFGYSTESRPALYCATLKDLDAAKQMMSDPATQRYFAGAAEGRQQLDLKKCGYWFIANVVTKLDSMRE</sequence>
<proteinExistence type="predicted"/>
<dbReference type="EMBL" id="JAWWNJ010000010">
    <property type="protein sequence ID" value="KAK7046194.1"/>
    <property type="molecule type" value="Genomic_DNA"/>
</dbReference>
<protein>
    <submittedName>
        <fullName evidence="1">Uncharacterized protein</fullName>
    </submittedName>
</protein>
<gene>
    <name evidence="1" type="ORF">R3P38DRAFT_3420716</name>
</gene>
<organism evidence="1 2">
    <name type="scientific">Favolaschia claudopus</name>
    <dbReference type="NCBI Taxonomy" id="2862362"/>
    <lineage>
        <taxon>Eukaryota</taxon>
        <taxon>Fungi</taxon>
        <taxon>Dikarya</taxon>
        <taxon>Basidiomycota</taxon>
        <taxon>Agaricomycotina</taxon>
        <taxon>Agaricomycetes</taxon>
        <taxon>Agaricomycetidae</taxon>
        <taxon>Agaricales</taxon>
        <taxon>Marasmiineae</taxon>
        <taxon>Mycenaceae</taxon>
        <taxon>Favolaschia</taxon>
    </lineage>
</organism>
<dbReference type="Proteomes" id="UP001362999">
    <property type="component" value="Unassembled WGS sequence"/>
</dbReference>
<evidence type="ECO:0000313" key="1">
    <source>
        <dbReference type="EMBL" id="KAK7046194.1"/>
    </source>
</evidence>